<dbReference type="InterPro" id="IPR037113">
    <property type="entry name" value="Hat1_N_sf"/>
</dbReference>
<keyword evidence="6 9" id="KW-0539">Nucleus</keyword>
<evidence type="ECO:0000256" key="6">
    <source>
        <dbReference type="ARBA" id="ARBA00023242"/>
    </source>
</evidence>
<feature type="domain" description="Histone acetyl transferase HAT1 N-terminal" evidence="11">
    <location>
        <begin position="7"/>
        <end position="164"/>
    </location>
</feature>
<organism evidence="12 13">
    <name type="scientific">Humicola insolens</name>
    <name type="common">Soft-rot fungus</name>
    <dbReference type="NCBI Taxonomy" id="85995"/>
    <lineage>
        <taxon>Eukaryota</taxon>
        <taxon>Fungi</taxon>
        <taxon>Dikarya</taxon>
        <taxon>Ascomycota</taxon>
        <taxon>Pezizomycotina</taxon>
        <taxon>Sordariomycetes</taxon>
        <taxon>Sordariomycetidae</taxon>
        <taxon>Sordariales</taxon>
        <taxon>Chaetomiaceae</taxon>
        <taxon>Mycothermus</taxon>
    </lineage>
</organism>
<feature type="region of interest" description="Disordered" evidence="10">
    <location>
        <begin position="486"/>
        <end position="516"/>
    </location>
</feature>
<keyword evidence="9" id="KW-0963">Cytoplasm</keyword>
<keyword evidence="13" id="KW-1185">Reference proteome</keyword>
<dbReference type="Proteomes" id="UP001583172">
    <property type="component" value="Unassembled WGS sequence"/>
</dbReference>
<accession>A0ABR3VQ78</accession>
<evidence type="ECO:0000256" key="9">
    <source>
        <dbReference type="PIRNR" id="PIRNR038084"/>
    </source>
</evidence>
<dbReference type="EC" id="2.3.1.48" evidence="3 9"/>
<evidence type="ECO:0000259" key="11">
    <source>
        <dbReference type="Pfam" id="PF10394"/>
    </source>
</evidence>
<evidence type="ECO:0000313" key="12">
    <source>
        <dbReference type="EMBL" id="KAL1843797.1"/>
    </source>
</evidence>
<evidence type="ECO:0000256" key="1">
    <source>
        <dbReference type="ARBA" id="ARBA00004123"/>
    </source>
</evidence>
<dbReference type="InterPro" id="IPR013523">
    <property type="entry name" value="Hist_AcTrfase_HAT1_C"/>
</dbReference>
<dbReference type="PIRSF" id="PIRSF038084">
    <property type="entry name" value="HAT-B_cat"/>
    <property type="match status" value="1"/>
</dbReference>
<dbReference type="InterPro" id="IPR019467">
    <property type="entry name" value="Hat1_N"/>
</dbReference>
<proteinExistence type="inferred from homology"/>
<keyword evidence="5 9" id="KW-0808">Transferase</keyword>
<comment type="similarity">
    <text evidence="2 9">Belongs to the HAT1 family.</text>
</comment>
<evidence type="ECO:0000256" key="4">
    <source>
        <dbReference type="ARBA" id="ARBA00021268"/>
    </source>
</evidence>
<comment type="function">
    <text evidence="9">Catalytic component of the histone acetylase B (HAT-B) complex. Has intrinsic substrate specificity that modifies lysine in recognition sequence GXGKXG. Involved in DNA double-strand break repair.</text>
</comment>
<comment type="subcellular location">
    <subcellularLocation>
        <location evidence="9">Cytoplasm</location>
    </subcellularLocation>
    <subcellularLocation>
        <location evidence="1 9">Nucleus</location>
    </subcellularLocation>
</comment>
<evidence type="ECO:0000256" key="10">
    <source>
        <dbReference type="SAM" id="MobiDB-lite"/>
    </source>
</evidence>
<protein>
    <recommendedName>
        <fullName evidence="4 9">Histone acetyltransferase type B catalytic subunit</fullName>
        <ecNumber evidence="3 9">2.3.1.48</ecNumber>
    </recommendedName>
</protein>
<dbReference type="EMBL" id="JAZGSY010000009">
    <property type="protein sequence ID" value="KAL1843797.1"/>
    <property type="molecule type" value="Genomic_DNA"/>
</dbReference>
<dbReference type="Pfam" id="PF21184">
    <property type="entry name" value="HAT1_C_fung"/>
    <property type="match status" value="1"/>
</dbReference>
<comment type="catalytic activity">
    <reaction evidence="8 9">
        <text>L-lysyl-[protein] + acetyl-CoA = N(6)-acetyl-L-lysyl-[protein] + CoA + H(+)</text>
        <dbReference type="Rhea" id="RHEA:45948"/>
        <dbReference type="Rhea" id="RHEA-COMP:9752"/>
        <dbReference type="Rhea" id="RHEA-COMP:10731"/>
        <dbReference type="ChEBI" id="CHEBI:15378"/>
        <dbReference type="ChEBI" id="CHEBI:29969"/>
        <dbReference type="ChEBI" id="CHEBI:57287"/>
        <dbReference type="ChEBI" id="CHEBI:57288"/>
        <dbReference type="ChEBI" id="CHEBI:61930"/>
        <dbReference type="EC" id="2.3.1.48"/>
    </reaction>
</comment>
<dbReference type="InterPro" id="IPR016181">
    <property type="entry name" value="Acyl_CoA_acyltransferase"/>
</dbReference>
<dbReference type="Gene3D" id="3.90.360.10">
    <property type="entry name" value="Histone acetyl transferase 1 (HAT1), N-terminal domain"/>
    <property type="match status" value="1"/>
</dbReference>
<name>A0ABR3VQ78_HUMIN</name>
<sequence>MSSGDDWSTSSNDALLLTLVSPSPSGPKTIGHSFHPKFTYSIFGDSEEIFGYRDLEINLQYNASDLRPNLTISYSKKFPTVGETEATDIEGVLREFLPDVAFQKKSDFETAIKNVGADWTPPGKLCARFTTKESNFEVWKANLADPAVKQLVKRIQILVPLFIEGGTPIDVDTPDADRWTIFFLYEKKAASDDGSTPYVFAGYSTVYRFFVMLPKGSLTTSPSEEVVEQAAQSQDFDLSQLPCRTRISQFIILPTFQGRGLGPRLYYHIYQNYLLHPQTVEITVEDPNEAFDDMRDVADLHFLRTMNDFRALRINTELTIPKHGPAPDNIVDKAAWEATRAKAKMAPRQFARVLEMDLMSRLPEAVRPGIEVPEGEEEAAATNGKGKGKAPVRPRQTPEQEHEYRLWRLLLKVRLYKHNKDALGELELPERIAKLDETVASVEFDYARLLLKAEEQFQRMSAEGVEASNAAAAALAPVAAIGSTVKNGKRKAEENGEEAPVVSKKVRVESVSDEEA</sequence>
<comment type="subunit">
    <text evidence="9">Component of the HAT-B complex composed of at least HAT1 and HAT2. The HAT-B complex binds to histone H4 tail.</text>
</comment>
<feature type="region of interest" description="Disordered" evidence="10">
    <location>
        <begin position="370"/>
        <end position="399"/>
    </location>
</feature>
<dbReference type="SUPFAM" id="SSF55729">
    <property type="entry name" value="Acyl-CoA N-acyltransferases (Nat)"/>
    <property type="match status" value="1"/>
</dbReference>
<reference evidence="12 13" key="1">
    <citation type="journal article" date="2024" name="Commun. Biol.">
        <title>Comparative genomic analysis of thermophilic fungi reveals convergent evolutionary adaptations and gene losses.</title>
        <authorList>
            <person name="Steindorff A.S."/>
            <person name="Aguilar-Pontes M.V."/>
            <person name="Robinson A.J."/>
            <person name="Andreopoulos B."/>
            <person name="LaButti K."/>
            <person name="Kuo A."/>
            <person name="Mondo S."/>
            <person name="Riley R."/>
            <person name="Otillar R."/>
            <person name="Haridas S."/>
            <person name="Lipzen A."/>
            <person name="Grimwood J."/>
            <person name="Schmutz J."/>
            <person name="Clum A."/>
            <person name="Reid I.D."/>
            <person name="Moisan M.C."/>
            <person name="Butler G."/>
            <person name="Nguyen T.T.M."/>
            <person name="Dewar K."/>
            <person name="Conant G."/>
            <person name="Drula E."/>
            <person name="Henrissat B."/>
            <person name="Hansel C."/>
            <person name="Singer S."/>
            <person name="Hutchinson M.I."/>
            <person name="de Vries R.P."/>
            <person name="Natvig D.O."/>
            <person name="Powell A.J."/>
            <person name="Tsang A."/>
            <person name="Grigoriev I.V."/>
        </authorList>
    </citation>
    <scope>NUCLEOTIDE SEQUENCE [LARGE SCALE GENOMIC DNA]</scope>
    <source>
        <strain evidence="12 13">CBS 620.91</strain>
    </source>
</reference>
<dbReference type="Gene3D" id="3.40.630.30">
    <property type="match status" value="1"/>
</dbReference>
<dbReference type="InterPro" id="IPR017380">
    <property type="entry name" value="Hist_AcTrfase_B-typ_cat-su"/>
</dbReference>
<gene>
    <name evidence="12" type="ORF">VTJ49DRAFT_7507</name>
</gene>
<dbReference type="Pfam" id="PF10394">
    <property type="entry name" value="Hat1_N"/>
    <property type="match status" value="1"/>
</dbReference>
<evidence type="ECO:0000256" key="7">
    <source>
        <dbReference type="ARBA" id="ARBA00023315"/>
    </source>
</evidence>
<dbReference type="Gene3D" id="1.10.10.390">
    <property type="match status" value="1"/>
</dbReference>
<keyword evidence="7 9" id="KW-0012">Acyltransferase</keyword>
<evidence type="ECO:0000256" key="2">
    <source>
        <dbReference type="ARBA" id="ARBA00010543"/>
    </source>
</evidence>
<dbReference type="PANTHER" id="PTHR12046">
    <property type="entry name" value="HISTONE ACETYLTRANSFERASE TYPE B CATALYTIC SUBUNIT"/>
    <property type="match status" value="1"/>
</dbReference>
<comment type="caution">
    <text evidence="12">The sequence shown here is derived from an EMBL/GenBank/DDBJ whole genome shotgun (WGS) entry which is preliminary data.</text>
</comment>
<evidence type="ECO:0000256" key="8">
    <source>
        <dbReference type="ARBA" id="ARBA00048017"/>
    </source>
</evidence>
<evidence type="ECO:0000256" key="3">
    <source>
        <dbReference type="ARBA" id="ARBA00013184"/>
    </source>
</evidence>
<evidence type="ECO:0000313" key="13">
    <source>
        <dbReference type="Proteomes" id="UP001583172"/>
    </source>
</evidence>
<evidence type="ECO:0000256" key="5">
    <source>
        <dbReference type="ARBA" id="ARBA00022679"/>
    </source>
</evidence>